<accession>A0A3S1BBH0</accession>
<organism evidence="2 3">
    <name type="scientific">Elysia chlorotica</name>
    <name type="common">Eastern emerald elysia</name>
    <name type="synonym">Sea slug</name>
    <dbReference type="NCBI Taxonomy" id="188477"/>
    <lineage>
        <taxon>Eukaryota</taxon>
        <taxon>Metazoa</taxon>
        <taxon>Spiralia</taxon>
        <taxon>Lophotrochozoa</taxon>
        <taxon>Mollusca</taxon>
        <taxon>Gastropoda</taxon>
        <taxon>Heterobranchia</taxon>
        <taxon>Euthyneura</taxon>
        <taxon>Panpulmonata</taxon>
        <taxon>Sacoglossa</taxon>
        <taxon>Placobranchoidea</taxon>
        <taxon>Plakobranchidae</taxon>
        <taxon>Elysia</taxon>
    </lineage>
</organism>
<dbReference type="EMBL" id="RQTK01000406">
    <property type="protein sequence ID" value="RUS80197.1"/>
    <property type="molecule type" value="Genomic_DNA"/>
</dbReference>
<keyword evidence="1" id="KW-1133">Transmembrane helix</keyword>
<evidence type="ECO:0000313" key="2">
    <source>
        <dbReference type="EMBL" id="RUS80197.1"/>
    </source>
</evidence>
<keyword evidence="3" id="KW-1185">Reference proteome</keyword>
<reference evidence="2 3" key="1">
    <citation type="submission" date="2019-01" db="EMBL/GenBank/DDBJ databases">
        <title>A draft genome assembly of the solar-powered sea slug Elysia chlorotica.</title>
        <authorList>
            <person name="Cai H."/>
            <person name="Li Q."/>
            <person name="Fang X."/>
            <person name="Li J."/>
            <person name="Curtis N.E."/>
            <person name="Altenburger A."/>
            <person name="Shibata T."/>
            <person name="Feng M."/>
            <person name="Maeda T."/>
            <person name="Schwartz J.A."/>
            <person name="Shigenobu S."/>
            <person name="Lundholm N."/>
            <person name="Nishiyama T."/>
            <person name="Yang H."/>
            <person name="Hasebe M."/>
            <person name="Li S."/>
            <person name="Pierce S.K."/>
            <person name="Wang J."/>
        </authorList>
    </citation>
    <scope>NUCLEOTIDE SEQUENCE [LARGE SCALE GENOMIC DNA]</scope>
    <source>
        <strain evidence="2">EC2010</strain>
        <tissue evidence="2">Whole organism of an adult</tissue>
    </source>
</reference>
<dbReference type="Proteomes" id="UP000271974">
    <property type="component" value="Unassembled WGS sequence"/>
</dbReference>
<dbReference type="AlphaFoldDB" id="A0A3S1BBH0"/>
<sequence>MFPSLGSSMYGLSMESKSWKYTRFSLFSIVDRPVVMLLKLSIRERFSRLRTLMSSGSSLQLKKLLLLPLLLLMLLLLTPQLLPLLLKNPPTSLFRFISETGSGILFG</sequence>
<keyword evidence="1" id="KW-0812">Transmembrane</keyword>
<evidence type="ECO:0000256" key="1">
    <source>
        <dbReference type="SAM" id="Phobius"/>
    </source>
</evidence>
<feature type="transmembrane region" description="Helical" evidence="1">
    <location>
        <begin position="63"/>
        <end position="86"/>
    </location>
</feature>
<name>A0A3S1BBH0_ELYCH</name>
<gene>
    <name evidence="2" type="ORF">EGW08_012054</name>
</gene>
<evidence type="ECO:0000313" key="3">
    <source>
        <dbReference type="Proteomes" id="UP000271974"/>
    </source>
</evidence>
<keyword evidence="1" id="KW-0472">Membrane</keyword>
<proteinExistence type="predicted"/>
<protein>
    <submittedName>
        <fullName evidence="2">Uncharacterized protein</fullName>
    </submittedName>
</protein>
<comment type="caution">
    <text evidence="2">The sequence shown here is derived from an EMBL/GenBank/DDBJ whole genome shotgun (WGS) entry which is preliminary data.</text>
</comment>